<sequence>MLLSQGTRGLTCTRVDPHGLLEGDVAVLVFLPVVPAVGAVVTFLRGKADLNMCVIWVCTHDDQVPFLVFVPASWLDVWLGYHLPDCGQVLLLSHLIELLIHVGDLAVELFEALERHEVRGAAGGGGEGENGGGEDLREHGSSCGDARFDPAFLDKKFLLKKSGSKVSQHSIKMVLCQCNEEKRVALHFFPYFC</sequence>
<feature type="region of interest" description="Disordered" evidence="1">
    <location>
        <begin position="121"/>
        <end position="141"/>
    </location>
</feature>
<evidence type="ECO:0000313" key="3">
    <source>
        <dbReference type="EMBL" id="PIZ92637.1"/>
    </source>
</evidence>
<dbReference type="AlphaFoldDB" id="A0A2M7V2G5"/>
<proteinExistence type="predicted"/>
<keyword evidence="2" id="KW-0812">Transmembrane</keyword>
<evidence type="ECO:0000313" key="4">
    <source>
        <dbReference type="Proteomes" id="UP000230078"/>
    </source>
</evidence>
<dbReference type="EMBL" id="PFPI01000053">
    <property type="protein sequence ID" value="PIZ92637.1"/>
    <property type="molecule type" value="Genomic_DNA"/>
</dbReference>
<evidence type="ECO:0000256" key="1">
    <source>
        <dbReference type="SAM" id="MobiDB-lite"/>
    </source>
</evidence>
<feature type="compositionally biased region" description="Gly residues" evidence="1">
    <location>
        <begin position="121"/>
        <end position="133"/>
    </location>
</feature>
<organism evidence="3 4">
    <name type="scientific">Candidatus Magasanikbacteria bacterium CG_4_10_14_0_2_um_filter_41_31</name>
    <dbReference type="NCBI Taxonomy" id="1974639"/>
    <lineage>
        <taxon>Bacteria</taxon>
        <taxon>Candidatus Magasanikiibacteriota</taxon>
    </lineage>
</organism>
<gene>
    <name evidence="3" type="ORF">COX83_03825</name>
</gene>
<dbReference type="Proteomes" id="UP000230078">
    <property type="component" value="Unassembled WGS sequence"/>
</dbReference>
<protein>
    <submittedName>
        <fullName evidence="3">Uncharacterized protein</fullName>
    </submittedName>
</protein>
<feature type="transmembrane region" description="Helical" evidence="2">
    <location>
        <begin position="25"/>
        <end position="44"/>
    </location>
</feature>
<keyword evidence="2" id="KW-0472">Membrane</keyword>
<comment type="caution">
    <text evidence="3">The sequence shown here is derived from an EMBL/GenBank/DDBJ whole genome shotgun (WGS) entry which is preliminary data.</text>
</comment>
<name>A0A2M7V2G5_9BACT</name>
<reference evidence="4" key="1">
    <citation type="submission" date="2017-09" db="EMBL/GenBank/DDBJ databases">
        <title>Depth-based differentiation of microbial function through sediment-hosted aquifers and enrichment of novel symbionts in the deep terrestrial subsurface.</title>
        <authorList>
            <person name="Probst A.J."/>
            <person name="Ladd B."/>
            <person name="Jarett J.K."/>
            <person name="Geller-Mcgrath D.E."/>
            <person name="Sieber C.M.K."/>
            <person name="Emerson J.B."/>
            <person name="Anantharaman K."/>
            <person name="Thomas B.C."/>
            <person name="Malmstrom R."/>
            <person name="Stieglmeier M."/>
            <person name="Klingl A."/>
            <person name="Woyke T."/>
            <person name="Ryan C.M."/>
            <person name="Banfield J.F."/>
        </authorList>
    </citation>
    <scope>NUCLEOTIDE SEQUENCE [LARGE SCALE GENOMIC DNA]</scope>
</reference>
<evidence type="ECO:0000256" key="2">
    <source>
        <dbReference type="SAM" id="Phobius"/>
    </source>
</evidence>
<accession>A0A2M7V2G5</accession>
<keyword evidence="2" id="KW-1133">Transmembrane helix</keyword>